<feature type="chain" id="PRO_5046824540" description="Secreted protein" evidence="1">
    <location>
        <begin position="27"/>
        <end position="132"/>
    </location>
</feature>
<evidence type="ECO:0000313" key="2">
    <source>
        <dbReference type="EMBL" id="MDQ0934798.1"/>
    </source>
</evidence>
<dbReference type="EMBL" id="JAUSZS010000004">
    <property type="protein sequence ID" value="MDQ0934798.1"/>
    <property type="molecule type" value="Genomic_DNA"/>
</dbReference>
<gene>
    <name evidence="2" type="ORF">QFZ49_004738</name>
</gene>
<dbReference type="RefSeq" id="WP_307628342.1">
    <property type="nucleotide sequence ID" value="NZ_JAUSZS010000004.1"/>
</dbReference>
<keyword evidence="1" id="KW-0732">Signal</keyword>
<comment type="caution">
    <text evidence="2">The sequence shown here is derived from an EMBL/GenBank/DDBJ whole genome shotgun (WGS) entry which is preliminary data.</text>
</comment>
<keyword evidence="3" id="KW-1185">Reference proteome</keyword>
<evidence type="ECO:0008006" key="4">
    <source>
        <dbReference type="Google" id="ProtNLM"/>
    </source>
</evidence>
<organism evidence="2 3">
    <name type="scientific">Streptomyces turgidiscabies</name>
    <dbReference type="NCBI Taxonomy" id="85558"/>
    <lineage>
        <taxon>Bacteria</taxon>
        <taxon>Bacillati</taxon>
        <taxon>Actinomycetota</taxon>
        <taxon>Actinomycetes</taxon>
        <taxon>Kitasatosporales</taxon>
        <taxon>Streptomycetaceae</taxon>
        <taxon>Streptomyces</taxon>
    </lineage>
</organism>
<reference evidence="2 3" key="1">
    <citation type="submission" date="2023-07" db="EMBL/GenBank/DDBJ databases">
        <title>Comparative genomics of wheat-associated soil bacteria to identify genetic determinants of phenazine resistance.</title>
        <authorList>
            <person name="Mouncey N."/>
        </authorList>
    </citation>
    <scope>NUCLEOTIDE SEQUENCE [LARGE SCALE GENOMIC DNA]</scope>
    <source>
        <strain evidence="2 3">W2I16</strain>
    </source>
</reference>
<evidence type="ECO:0000313" key="3">
    <source>
        <dbReference type="Proteomes" id="UP001223072"/>
    </source>
</evidence>
<evidence type="ECO:0000256" key="1">
    <source>
        <dbReference type="SAM" id="SignalP"/>
    </source>
</evidence>
<proteinExistence type="predicted"/>
<protein>
    <recommendedName>
        <fullName evidence="4">Secreted protein</fullName>
    </recommendedName>
</protein>
<feature type="signal peptide" evidence="1">
    <location>
        <begin position="1"/>
        <end position="26"/>
    </location>
</feature>
<name>A0ABU0RSU4_9ACTN</name>
<accession>A0ABU0RSU4</accession>
<sequence>MFIRSFLKPLAVSVALVGIAASPAVADSHGTFTTSSASYVTVSGKYEVNNRAGDQRVWFIGTLNKKTSTGCDYLEAGSVDSKIVLKKKCGSKGKSDLYKKVDMGLLDDYVYYRACHTYEDFKKCGPLKHIKL</sequence>
<dbReference type="Proteomes" id="UP001223072">
    <property type="component" value="Unassembled WGS sequence"/>
</dbReference>